<protein>
    <recommendedName>
        <fullName evidence="5">Secreted protein</fullName>
    </recommendedName>
</protein>
<feature type="chain" id="PRO_5037586515" description="Secreted protein" evidence="2">
    <location>
        <begin position="23"/>
        <end position="134"/>
    </location>
</feature>
<dbReference type="AlphaFoldDB" id="A0A917YDK8"/>
<feature type="region of interest" description="Disordered" evidence="1">
    <location>
        <begin position="97"/>
        <end position="134"/>
    </location>
</feature>
<reference evidence="3 4" key="1">
    <citation type="journal article" date="2014" name="Int. J. Syst. Evol. Microbiol.">
        <title>Complete genome sequence of Corynebacterium casei LMG S-19264T (=DSM 44701T), isolated from a smear-ripened cheese.</title>
        <authorList>
            <consortium name="US DOE Joint Genome Institute (JGI-PGF)"/>
            <person name="Walter F."/>
            <person name="Albersmeier A."/>
            <person name="Kalinowski J."/>
            <person name="Ruckert C."/>
        </authorList>
    </citation>
    <scope>NUCLEOTIDE SEQUENCE [LARGE SCALE GENOMIC DNA]</scope>
    <source>
        <strain evidence="3 4">CGMCC 4.7111</strain>
    </source>
</reference>
<evidence type="ECO:0000313" key="4">
    <source>
        <dbReference type="Proteomes" id="UP000600365"/>
    </source>
</evidence>
<comment type="caution">
    <text evidence="3">The sequence shown here is derived from an EMBL/GenBank/DDBJ whole genome shotgun (WGS) entry which is preliminary data.</text>
</comment>
<dbReference type="EMBL" id="BMMM01000022">
    <property type="protein sequence ID" value="GGN89516.1"/>
    <property type="molecule type" value="Genomic_DNA"/>
</dbReference>
<feature type="signal peptide" evidence="2">
    <location>
        <begin position="1"/>
        <end position="22"/>
    </location>
</feature>
<keyword evidence="4" id="KW-1185">Reference proteome</keyword>
<evidence type="ECO:0008006" key="5">
    <source>
        <dbReference type="Google" id="ProtNLM"/>
    </source>
</evidence>
<gene>
    <name evidence="3" type="ORF">GCM10011579_084460</name>
</gene>
<name>A0A917YDK8_9ACTN</name>
<evidence type="ECO:0000313" key="3">
    <source>
        <dbReference type="EMBL" id="GGN89516.1"/>
    </source>
</evidence>
<sequence length="134" mass="13743">MPRTGAALLVLLSALVHLLVCAHGPTPNEMGRADAVLTATVTAGQAARPADDSPVLDQGGPAQDNDTHCSGMDEPTVQASRDTGLAVHVVHEALSAEHLGDRSALAPPALQPSPRKPGESSAGHARARLGVWRT</sequence>
<keyword evidence="2" id="KW-0732">Signal</keyword>
<dbReference type="Proteomes" id="UP000600365">
    <property type="component" value="Unassembled WGS sequence"/>
</dbReference>
<accession>A0A917YDK8</accession>
<evidence type="ECO:0000256" key="1">
    <source>
        <dbReference type="SAM" id="MobiDB-lite"/>
    </source>
</evidence>
<evidence type="ECO:0000256" key="2">
    <source>
        <dbReference type="SAM" id="SignalP"/>
    </source>
</evidence>
<organism evidence="3 4">
    <name type="scientific">Streptomyces albiflavescens</name>
    <dbReference type="NCBI Taxonomy" id="1623582"/>
    <lineage>
        <taxon>Bacteria</taxon>
        <taxon>Bacillati</taxon>
        <taxon>Actinomycetota</taxon>
        <taxon>Actinomycetes</taxon>
        <taxon>Kitasatosporales</taxon>
        <taxon>Streptomycetaceae</taxon>
        <taxon>Streptomyces</taxon>
    </lineage>
</organism>
<feature type="region of interest" description="Disordered" evidence="1">
    <location>
        <begin position="44"/>
        <end position="83"/>
    </location>
</feature>
<proteinExistence type="predicted"/>